<reference evidence="5 6" key="2">
    <citation type="submission" date="2019-07" db="EMBL/GenBank/DDBJ databases">
        <title>Helicobacter labacensis sp. nov., Helicobacter mehlei sp. nov. and Helicobacter vulpis sp. nov., isolated from gastric mucosa of red fox (Vulpis vulpis).</title>
        <authorList>
            <person name="Kusar D."/>
            <person name="Gruntar I."/>
            <person name="Pate M."/>
            <person name="Zajc U."/>
            <person name="Ocepek M."/>
        </authorList>
    </citation>
    <scope>NUCLEOTIDE SEQUENCE [LARGE SCALE GENOMIC DNA]</scope>
    <source>
        <strain evidence="5 6">L8b</strain>
    </source>
</reference>
<evidence type="ECO:0000256" key="3">
    <source>
        <dbReference type="ARBA" id="ARBA00022840"/>
    </source>
</evidence>
<evidence type="ECO:0000256" key="1">
    <source>
        <dbReference type="ARBA" id="ARBA00022448"/>
    </source>
</evidence>
<dbReference type="GO" id="GO:0016887">
    <property type="term" value="F:ATP hydrolysis activity"/>
    <property type="evidence" value="ECO:0007669"/>
    <property type="project" value="InterPro"/>
</dbReference>
<keyword evidence="3 5" id="KW-0067">ATP-binding</keyword>
<reference evidence="5 6" key="3">
    <citation type="submission" date="2019-07" db="EMBL/GenBank/DDBJ databases">
        <authorList>
            <person name="Papic B."/>
        </authorList>
    </citation>
    <scope>NUCLEOTIDE SEQUENCE [LARGE SCALE GENOMIC DNA]</scope>
    <source>
        <strain evidence="5 6">L8b</strain>
    </source>
</reference>
<dbReference type="InterPro" id="IPR003593">
    <property type="entry name" value="AAA+_ATPase"/>
</dbReference>
<comment type="caution">
    <text evidence="5">The sequence shown here is derived from an EMBL/GenBank/DDBJ whole genome shotgun (WGS) entry which is preliminary data.</text>
</comment>
<feature type="domain" description="ABC transporter" evidence="4">
    <location>
        <begin position="1"/>
        <end position="244"/>
    </location>
</feature>
<keyword evidence="2" id="KW-0547">Nucleotide-binding</keyword>
<dbReference type="PROSITE" id="PS50893">
    <property type="entry name" value="ABC_TRANSPORTER_2"/>
    <property type="match status" value="2"/>
</dbReference>
<keyword evidence="1" id="KW-0813">Transport</keyword>
<feature type="domain" description="ABC transporter" evidence="4">
    <location>
        <begin position="269"/>
        <end position="506"/>
    </location>
</feature>
<name>A0A553UK45_9HELI</name>
<dbReference type="PANTHER" id="PTHR43776:SF8">
    <property type="entry name" value="ABC TRANSPORTER, ATP-BINDING PROTEIN"/>
    <property type="match status" value="1"/>
</dbReference>
<dbReference type="EMBL" id="VKGC01000026">
    <property type="protein sequence ID" value="TSA80576.1"/>
    <property type="molecule type" value="Genomic_DNA"/>
</dbReference>
<dbReference type="InterPro" id="IPR017871">
    <property type="entry name" value="ABC_transporter-like_CS"/>
</dbReference>
<gene>
    <name evidence="5" type="ORF">FNE76_07225</name>
</gene>
<dbReference type="GO" id="GO:0005524">
    <property type="term" value="F:ATP binding"/>
    <property type="evidence" value="ECO:0007669"/>
    <property type="project" value="UniProtKB-KW"/>
</dbReference>
<dbReference type="PROSITE" id="PS00211">
    <property type="entry name" value="ABC_TRANSPORTER_1"/>
    <property type="match status" value="1"/>
</dbReference>
<dbReference type="Gene3D" id="3.40.50.300">
    <property type="entry name" value="P-loop containing nucleotide triphosphate hydrolases"/>
    <property type="match status" value="2"/>
</dbReference>
<dbReference type="InterPro" id="IPR003439">
    <property type="entry name" value="ABC_transporter-like_ATP-bd"/>
</dbReference>
<organism evidence="5 6">
    <name type="scientific">Helicobacter mehlei</name>
    <dbReference type="NCBI Taxonomy" id="2316080"/>
    <lineage>
        <taxon>Bacteria</taxon>
        <taxon>Pseudomonadati</taxon>
        <taxon>Campylobacterota</taxon>
        <taxon>Epsilonproteobacteria</taxon>
        <taxon>Campylobacterales</taxon>
        <taxon>Helicobacteraceae</taxon>
        <taxon>Helicobacter</taxon>
    </lineage>
</organism>
<evidence type="ECO:0000313" key="5">
    <source>
        <dbReference type="EMBL" id="TSA80576.1"/>
    </source>
</evidence>
<keyword evidence="6" id="KW-1185">Reference proteome</keyword>
<sequence length="511" mass="56846">MSVQGLQAQIGQDFYLKDINLDVCRGQRVGLVGESGSGKSSLASLILQLVPFVRALKGEIFFEGTNLLTLKTNAIRALRGAQISYIAQEPLSALNPLHKIKKQILETLYLHAKPTKQEAQARLEAVMTQVGLSMDLCPRYPYELSGGQNQRVALAMALINRPKLLICDEPTTALDAQIQQQILDLLVRLSVQNDMAILLISHDLGAVRHVTQHVYVLQEGRICEQASTDQLFKAPKHPYTQMLLQARHLTRKNSAPQPQEIMSVKDFGVRYIQKKFFGKNSYFQAIQGVCFALHAKETLGVIGESGSGKSSLAMGLLKLAPTQGQQILLQQSVQALSPKAFKPFRRSLQMVFQNPFASLNPRWSVQEILLEAFYGARIKTSLDQVRASLEAVGLEAKFLDYYPFELSGGQRQRVAIARAILSHPQVVVMDEPTSALDKSMQKIVLHLLLELQEKRNLSYVFISHDLAVIESMCDSVLVVQKGQVVESGSLDQVFGHPKHPYTQQLLATRLT</sequence>
<evidence type="ECO:0000313" key="6">
    <source>
        <dbReference type="Proteomes" id="UP000319322"/>
    </source>
</evidence>
<dbReference type="InterPro" id="IPR027417">
    <property type="entry name" value="P-loop_NTPase"/>
</dbReference>
<dbReference type="AlphaFoldDB" id="A0A553UK45"/>
<dbReference type="CDD" id="cd03257">
    <property type="entry name" value="ABC_NikE_OppD_transporters"/>
    <property type="match status" value="2"/>
</dbReference>
<dbReference type="SMART" id="SM00382">
    <property type="entry name" value="AAA"/>
    <property type="match status" value="2"/>
</dbReference>
<dbReference type="Proteomes" id="UP000319322">
    <property type="component" value="Unassembled WGS sequence"/>
</dbReference>
<dbReference type="Pfam" id="PF08352">
    <property type="entry name" value="oligo_HPY"/>
    <property type="match status" value="2"/>
</dbReference>
<protein>
    <submittedName>
        <fullName evidence="5">ABC transporter ATP-binding protein</fullName>
    </submittedName>
</protein>
<dbReference type="InterPro" id="IPR013563">
    <property type="entry name" value="Oligopep_ABC_C"/>
</dbReference>
<evidence type="ECO:0000256" key="2">
    <source>
        <dbReference type="ARBA" id="ARBA00022741"/>
    </source>
</evidence>
<dbReference type="InterPro" id="IPR050319">
    <property type="entry name" value="ABC_transp_ATP-bind"/>
</dbReference>
<dbReference type="GO" id="GO:0055085">
    <property type="term" value="P:transmembrane transport"/>
    <property type="evidence" value="ECO:0007669"/>
    <property type="project" value="UniProtKB-ARBA"/>
</dbReference>
<evidence type="ECO:0000259" key="4">
    <source>
        <dbReference type="PROSITE" id="PS50893"/>
    </source>
</evidence>
<dbReference type="PANTHER" id="PTHR43776">
    <property type="entry name" value="TRANSPORT ATP-BINDING PROTEIN"/>
    <property type="match status" value="1"/>
</dbReference>
<dbReference type="NCBIfam" id="NF008453">
    <property type="entry name" value="PRK11308.1"/>
    <property type="match status" value="2"/>
</dbReference>
<accession>A0A553UK45</accession>
<proteinExistence type="predicted"/>
<reference evidence="6" key="1">
    <citation type="submission" date="2019-07" db="EMBL/GenBank/DDBJ databases">
        <title>Helicobacter labacensis sp. nov., Helicobacter mehlei sp. nov. and Helicobacter vulpis sp. nov., isolated from gastric mucosa of red fox (Vulpis vulpis).</title>
        <authorList>
            <person name="Papic B."/>
        </authorList>
    </citation>
    <scope>NUCLEOTIDE SEQUENCE [LARGE SCALE GENOMIC DNA]</scope>
    <source>
        <strain evidence="6">L8b</strain>
    </source>
</reference>
<dbReference type="Pfam" id="PF00005">
    <property type="entry name" value="ABC_tran"/>
    <property type="match status" value="2"/>
</dbReference>
<dbReference type="GO" id="GO:0015833">
    <property type="term" value="P:peptide transport"/>
    <property type="evidence" value="ECO:0007669"/>
    <property type="project" value="InterPro"/>
</dbReference>
<dbReference type="SUPFAM" id="SSF52540">
    <property type="entry name" value="P-loop containing nucleoside triphosphate hydrolases"/>
    <property type="match status" value="2"/>
</dbReference>